<proteinExistence type="predicted"/>
<reference evidence="1" key="1">
    <citation type="submission" date="2018-05" db="EMBL/GenBank/DDBJ databases">
        <authorList>
            <person name="Lanie J.A."/>
            <person name="Ng W.-L."/>
            <person name="Kazmierczak K.M."/>
            <person name="Andrzejewski T.M."/>
            <person name="Davidsen T.M."/>
            <person name="Wayne K.J."/>
            <person name="Tettelin H."/>
            <person name="Glass J.I."/>
            <person name="Rusch D."/>
            <person name="Podicherti R."/>
            <person name="Tsui H.-C.T."/>
            <person name="Winkler M.E."/>
        </authorList>
    </citation>
    <scope>NUCLEOTIDE SEQUENCE</scope>
</reference>
<protein>
    <recommendedName>
        <fullName evidence="2">N-acetyltransferase domain-containing protein</fullName>
    </recommendedName>
</protein>
<accession>A0A381N6L1</accession>
<organism evidence="1">
    <name type="scientific">marine metagenome</name>
    <dbReference type="NCBI Taxonomy" id="408172"/>
    <lineage>
        <taxon>unclassified sequences</taxon>
        <taxon>metagenomes</taxon>
        <taxon>ecological metagenomes</taxon>
    </lineage>
</organism>
<dbReference type="EMBL" id="UINC01000161">
    <property type="protein sequence ID" value="SUZ50266.1"/>
    <property type="molecule type" value="Genomic_DNA"/>
</dbReference>
<sequence>MEHRPIDLMHFRGMPSPLRGKNVGLLDDLFVLPELRETGVVVQLIQQLSPEAADK</sequence>
<gene>
    <name evidence="1" type="ORF">METZ01_LOCUS3120</name>
</gene>
<evidence type="ECO:0000313" key="1">
    <source>
        <dbReference type="EMBL" id="SUZ50266.1"/>
    </source>
</evidence>
<name>A0A381N6L1_9ZZZZ</name>
<dbReference type="AlphaFoldDB" id="A0A381N6L1"/>
<evidence type="ECO:0008006" key="2">
    <source>
        <dbReference type="Google" id="ProtNLM"/>
    </source>
</evidence>